<feature type="region of interest" description="Disordered" evidence="1">
    <location>
        <begin position="34"/>
        <end position="54"/>
    </location>
</feature>
<protein>
    <recommendedName>
        <fullName evidence="4">Adhesin-like protein</fullName>
    </recommendedName>
</protein>
<dbReference type="Gene3D" id="2.60.40.10">
    <property type="entry name" value="Immunoglobulins"/>
    <property type="match status" value="2"/>
</dbReference>
<dbReference type="InterPro" id="IPR008964">
    <property type="entry name" value="Invasin/intimin_cell_adhesion"/>
</dbReference>
<reference evidence="2" key="1">
    <citation type="submission" date="2019-04" db="EMBL/GenBank/DDBJ databases">
        <title>Evolution of Biomass-Degrading Anaerobic Consortia Revealed by Metagenomics.</title>
        <authorList>
            <person name="Peng X."/>
        </authorList>
    </citation>
    <scope>NUCLEOTIDE SEQUENCE</scope>
    <source>
        <strain evidence="2">SIG12</strain>
    </source>
</reference>
<evidence type="ECO:0000313" key="2">
    <source>
        <dbReference type="EMBL" id="MBE6504490.1"/>
    </source>
</evidence>
<accession>A0A8T3VIH9</accession>
<name>A0A8T3VIH9_9EURY</name>
<dbReference type="RefSeq" id="WP_303736138.1">
    <property type="nucleotide sequence ID" value="NZ_SUTE01000014.1"/>
</dbReference>
<comment type="caution">
    <text evidence="2">The sequence shown here is derived from an EMBL/GenBank/DDBJ whole genome shotgun (WGS) entry which is preliminary data.</text>
</comment>
<evidence type="ECO:0000313" key="3">
    <source>
        <dbReference type="Proteomes" id="UP000762703"/>
    </source>
</evidence>
<gene>
    <name evidence="2" type="ORF">E7Z73_01920</name>
</gene>
<evidence type="ECO:0000256" key="1">
    <source>
        <dbReference type="SAM" id="MobiDB-lite"/>
    </source>
</evidence>
<dbReference type="InterPro" id="IPR013783">
    <property type="entry name" value="Ig-like_fold"/>
</dbReference>
<dbReference type="SUPFAM" id="SSF49373">
    <property type="entry name" value="Invasin/intimin cell-adhesion fragments"/>
    <property type="match status" value="1"/>
</dbReference>
<dbReference type="AlphaFoldDB" id="A0A8T3VIH9"/>
<proteinExistence type="predicted"/>
<dbReference type="EMBL" id="SUTE01000014">
    <property type="protein sequence ID" value="MBE6504490.1"/>
    <property type="molecule type" value="Genomic_DNA"/>
</dbReference>
<dbReference type="Proteomes" id="UP000762703">
    <property type="component" value="Unassembled WGS sequence"/>
</dbReference>
<organism evidence="2 3">
    <name type="scientific">Methanobrevibacter millerae</name>
    <dbReference type="NCBI Taxonomy" id="230361"/>
    <lineage>
        <taxon>Archaea</taxon>
        <taxon>Methanobacteriati</taxon>
        <taxon>Methanobacteriota</taxon>
        <taxon>Methanomada group</taxon>
        <taxon>Methanobacteria</taxon>
        <taxon>Methanobacteriales</taxon>
        <taxon>Methanobacteriaceae</taxon>
        <taxon>Methanobrevibacter</taxon>
    </lineage>
</organism>
<evidence type="ECO:0008006" key="4">
    <source>
        <dbReference type="Google" id="ProtNLM"/>
    </source>
</evidence>
<sequence>MLTLDIVSGDNNVLENANETQFLNFDGAVPESSTGDDVFSKGTNSQLGVSTSPSPDKKNLTINATVDPIYVDDTAIVFVTGLENATGKVYVDISSVVYFGYINEGVASVIVYGVVENTTANVTYDGDENYNPASTNVTIIVYPFPKIDTNISIVVSDDYVSERKTVNIRFPGSYDIGGNITVILNNESRTFDMKDAETIAIMDYFYVLVRYANLTVGNYSVEAYYSGDDHYLPSNATGNFSIYPKENLTMNISASPVIEGQNVTIDVELVKDAIVANVTATVDGKNFTFNVVRPDVKIIIPGLAAGNYTVPVSYSGNFKYNPVSQDVNISVLPRPDVNIVADNVIKYYGGSERFVANIYDSNMNPIANKSVNITINGVTYTRTTNDNGTASLALRLNPGTYYVTTQVGDFSANSTVTILSTIESADLTKYYKNETQFTVQVFGTDGKAAGAGEKVTFNVHGVLYTRTTNESGIAKLNINLEPGQYIITASYNNCNVSNNITVVPVLNASDLSMKYMDGSQFKATLLDGQGKPCAGQNITFNINGVFYDRLTDSNGVVNLNIRLMAGEYIITSSYNGCNVANTITITS</sequence>